<gene>
    <name evidence="6" type="ORF">GCM10010389_05480</name>
</gene>
<dbReference type="SUPFAM" id="SSF56801">
    <property type="entry name" value="Acetyl-CoA synthetase-like"/>
    <property type="match status" value="1"/>
</dbReference>
<dbReference type="InterPro" id="IPR025110">
    <property type="entry name" value="AMP-bd_C"/>
</dbReference>
<feature type="region of interest" description="Disordered" evidence="3">
    <location>
        <begin position="142"/>
        <end position="170"/>
    </location>
</feature>
<feature type="domain" description="AMP-binding enzyme C-terminal" evidence="5">
    <location>
        <begin position="446"/>
        <end position="519"/>
    </location>
</feature>
<organism evidence="6 7">
    <name type="scientific">Streptomyces echinoruber</name>
    <dbReference type="NCBI Taxonomy" id="68898"/>
    <lineage>
        <taxon>Bacteria</taxon>
        <taxon>Bacillati</taxon>
        <taxon>Actinomycetota</taxon>
        <taxon>Actinomycetes</taxon>
        <taxon>Kitasatosporales</taxon>
        <taxon>Streptomycetaceae</taxon>
        <taxon>Streptomyces</taxon>
    </lineage>
</organism>
<reference evidence="6" key="1">
    <citation type="journal article" date="2014" name="Int. J. Syst. Evol. Microbiol.">
        <title>Complete genome sequence of Corynebacterium casei LMG S-19264T (=DSM 44701T), isolated from a smear-ripened cheese.</title>
        <authorList>
            <consortium name="US DOE Joint Genome Institute (JGI-PGF)"/>
            <person name="Walter F."/>
            <person name="Albersmeier A."/>
            <person name="Kalinowski J."/>
            <person name="Ruckert C."/>
        </authorList>
    </citation>
    <scope>NUCLEOTIDE SEQUENCE</scope>
    <source>
        <strain evidence="6">JCM 5016</strain>
    </source>
</reference>
<feature type="domain" description="AMP-dependent synthetase/ligase" evidence="4">
    <location>
        <begin position="36"/>
        <end position="390"/>
    </location>
</feature>
<evidence type="ECO:0000256" key="3">
    <source>
        <dbReference type="SAM" id="MobiDB-lite"/>
    </source>
</evidence>
<dbReference type="InterPro" id="IPR000873">
    <property type="entry name" value="AMP-dep_synth/lig_dom"/>
</dbReference>
<dbReference type="InterPro" id="IPR042099">
    <property type="entry name" value="ANL_N_sf"/>
</dbReference>
<keyword evidence="2" id="KW-0436">Ligase</keyword>
<keyword evidence="7" id="KW-1185">Reference proteome</keyword>
<dbReference type="RefSeq" id="WP_190055618.1">
    <property type="nucleotide sequence ID" value="NZ_BMWH01000001.1"/>
</dbReference>
<dbReference type="GO" id="GO:0006631">
    <property type="term" value="P:fatty acid metabolic process"/>
    <property type="evidence" value="ECO:0007669"/>
    <property type="project" value="TreeGrafter"/>
</dbReference>
<proteinExistence type="inferred from homology"/>
<dbReference type="PANTHER" id="PTHR43201:SF5">
    <property type="entry name" value="MEDIUM-CHAIN ACYL-COA LIGASE ACSF2, MITOCHONDRIAL"/>
    <property type="match status" value="1"/>
</dbReference>
<evidence type="ECO:0000259" key="5">
    <source>
        <dbReference type="Pfam" id="PF13193"/>
    </source>
</evidence>
<dbReference type="PANTHER" id="PTHR43201">
    <property type="entry name" value="ACYL-COA SYNTHETASE"/>
    <property type="match status" value="1"/>
</dbReference>
<evidence type="ECO:0000256" key="2">
    <source>
        <dbReference type="ARBA" id="ARBA00022598"/>
    </source>
</evidence>
<dbReference type="GO" id="GO:0031956">
    <property type="term" value="F:medium-chain fatty acid-CoA ligase activity"/>
    <property type="evidence" value="ECO:0007669"/>
    <property type="project" value="TreeGrafter"/>
</dbReference>
<evidence type="ECO:0000259" key="4">
    <source>
        <dbReference type="Pfam" id="PF00501"/>
    </source>
</evidence>
<dbReference type="EMBL" id="BMWH01000001">
    <property type="protein sequence ID" value="GGZ70883.1"/>
    <property type="molecule type" value="Genomic_DNA"/>
</dbReference>
<dbReference type="Gene3D" id="3.30.300.30">
    <property type="match status" value="1"/>
</dbReference>
<comment type="similarity">
    <text evidence="1">Belongs to the ATP-dependent AMP-binding enzyme family.</text>
</comment>
<evidence type="ECO:0000313" key="6">
    <source>
        <dbReference type="EMBL" id="GGZ70883.1"/>
    </source>
</evidence>
<dbReference type="Proteomes" id="UP000623010">
    <property type="component" value="Unassembled WGS sequence"/>
</dbReference>
<comment type="caution">
    <text evidence="6">The sequence shown here is derived from an EMBL/GenBank/DDBJ whole genome shotgun (WGS) entry which is preliminary data.</text>
</comment>
<evidence type="ECO:0000313" key="7">
    <source>
        <dbReference type="Proteomes" id="UP000623010"/>
    </source>
</evidence>
<sequence>MTDRLTADTDAVHRYQGATYPTGPQAPASVLGHLARHAAVLGDAPYLTAVAEDGATRTLTYRELDESSRRVAHWMRTELALAPGTPVGLLPVNDVDSVLALYGALRAGCPALMLNPADPLTRLTEQTAGLGVDVVVHGGGVPEDRVPGSVRLPDPRRLPDPGDGEVPEPLRPDDDALYFGTSGSTAASKLVAQTHGNGAANAAAVVRHHGLGPGDTFLGCLPIHHVNGVHFTLFATLAAGAHAVLAARFDPFGYPKLLTTYRPRVASVVPSVLDALLGVWKRPHLPEQFRYFVSAAAPLSTETARAVHERFGVRVLQGYGLTETTNFSTTMPRDLDDATYRRLMLDTHIPSIGVAVDGNEVAVLLSDGSPARPGQTGEICMRGHNVMSRYAGNAEATAEAFRGGWFHSQDLGHLVRDEQTGRDFFVVTGRVKNIAKVRGETVSLEEMERVLRALPGVRDAACAAVPDPLLGETVAVAVSAPDVVTDAALRAHMRAHFAEAVQPSRILRVAQVPRTSTGKILRPVLKELFRPSA</sequence>
<name>A0A918QW05_9ACTN</name>
<protein>
    <submittedName>
        <fullName evidence="6">Acyl-CoA synthetase</fullName>
    </submittedName>
</protein>
<dbReference type="Pfam" id="PF00501">
    <property type="entry name" value="AMP-binding"/>
    <property type="match status" value="1"/>
</dbReference>
<accession>A0A918QW05</accession>
<dbReference type="Gene3D" id="3.40.50.12780">
    <property type="entry name" value="N-terminal domain of ligase-like"/>
    <property type="match status" value="1"/>
</dbReference>
<evidence type="ECO:0000256" key="1">
    <source>
        <dbReference type="ARBA" id="ARBA00006432"/>
    </source>
</evidence>
<dbReference type="InterPro" id="IPR045851">
    <property type="entry name" value="AMP-bd_C_sf"/>
</dbReference>
<dbReference type="Pfam" id="PF13193">
    <property type="entry name" value="AMP-binding_C"/>
    <property type="match status" value="1"/>
</dbReference>
<reference evidence="6" key="2">
    <citation type="submission" date="2020-09" db="EMBL/GenBank/DDBJ databases">
        <authorList>
            <person name="Sun Q."/>
            <person name="Ohkuma M."/>
        </authorList>
    </citation>
    <scope>NUCLEOTIDE SEQUENCE</scope>
    <source>
        <strain evidence="6">JCM 5016</strain>
    </source>
</reference>
<dbReference type="AlphaFoldDB" id="A0A918QW05"/>